<dbReference type="GO" id="GO:0006310">
    <property type="term" value="P:DNA recombination"/>
    <property type="evidence" value="ECO:0007669"/>
    <property type="project" value="UniProtKB-KW"/>
</dbReference>
<dbReference type="SUPFAM" id="SSF56349">
    <property type="entry name" value="DNA breaking-rejoining enzymes"/>
    <property type="match status" value="1"/>
</dbReference>
<dbReference type="AlphaFoldDB" id="A0A2W4QKZ4"/>
<reference evidence="3 4" key="1">
    <citation type="journal article" date="2018" name="Aquat. Microb. Ecol.">
        <title>Gammaproteobacterial methanotrophs dominate.</title>
        <authorList>
            <person name="Rissanen A.J."/>
            <person name="Saarenheimo J."/>
            <person name="Tiirola M."/>
            <person name="Peura S."/>
            <person name="Aalto S.L."/>
            <person name="Karvinen A."/>
            <person name="Nykanen H."/>
        </authorList>
    </citation>
    <scope>NUCLEOTIDE SEQUENCE [LARGE SCALE GENOMIC DNA]</scope>
    <source>
        <strain evidence="3">AMbin10</strain>
    </source>
</reference>
<protein>
    <recommendedName>
        <fullName evidence="2">Tyr recombinase domain-containing protein</fullName>
    </recommendedName>
</protein>
<gene>
    <name evidence="3" type="ORF">DM484_30975</name>
</gene>
<evidence type="ECO:0000313" key="3">
    <source>
        <dbReference type="EMBL" id="PZN68758.1"/>
    </source>
</evidence>
<dbReference type="InterPro" id="IPR011010">
    <property type="entry name" value="DNA_brk_join_enz"/>
</dbReference>
<dbReference type="Gene3D" id="1.10.443.10">
    <property type="entry name" value="Intergrase catalytic core"/>
    <property type="match status" value="1"/>
</dbReference>
<feature type="domain" description="Tyr recombinase" evidence="2">
    <location>
        <begin position="1"/>
        <end position="52"/>
    </location>
</feature>
<dbReference type="InterPro" id="IPR002104">
    <property type="entry name" value="Integrase_catalytic"/>
</dbReference>
<dbReference type="EMBL" id="QJPH01000596">
    <property type="protein sequence ID" value="PZN68758.1"/>
    <property type="molecule type" value="Genomic_DNA"/>
</dbReference>
<dbReference type="InterPro" id="IPR013762">
    <property type="entry name" value="Integrase-like_cat_sf"/>
</dbReference>
<dbReference type="GO" id="GO:0015074">
    <property type="term" value="P:DNA integration"/>
    <property type="evidence" value="ECO:0007669"/>
    <property type="project" value="InterPro"/>
</dbReference>
<proteinExistence type="predicted"/>
<dbReference type="Proteomes" id="UP000249396">
    <property type="component" value="Unassembled WGS sequence"/>
</dbReference>
<dbReference type="Pfam" id="PF00589">
    <property type="entry name" value="Phage_integrase"/>
    <property type="match status" value="1"/>
</dbReference>
<evidence type="ECO:0000256" key="1">
    <source>
        <dbReference type="ARBA" id="ARBA00023172"/>
    </source>
</evidence>
<accession>A0A2W4QKZ4</accession>
<organism evidence="3 4">
    <name type="scientific">Candidatus Methylumidiphilus alinenensis</name>
    <dbReference type="NCBI Taxonomy" id="2202197"/>
    <lineage>
        <taxon>Bacteria</taxon>
        <taxon>Pseudomonadati</taxon>
        <taxon>Pseudomonadota</taxon>
        <taxon>Gammaproteobacteria</taxon>
        <taxon>Methylococcales</taxon>
        <taxon>Candidatus Methylumidiphilus</taxon>
    </lineage>
</organism>
<evidence type="ECO:0000313" key="4">
    <source>
        <dbReference type="Proteomes" id="UP000249396"/>
    </source>
</evidence>
<dbReference type="PROSITE" id="PS51898">
    <property type="entry name" value="TYR_RECOMBINASE"/>
    <property type="match status" value="1"/>
</dbReference>
<comment type="caution">
    <text evidence="3">The sequence shown here is derived from an EMBL/GenBank/DDBJ whole genome shotgun (WGS) entry which is preliminary data.</text>
</comment>
<keyword evidence="1" id="KW-0233">DNA recombination</keyword>
<sequence>MSPHVLRHTAAMVVLQATGDIRKVSLWLGHTDIQTTEAYLRADPTEKLEAMGAVVPPTLKSGHFKVPDKLIASLHGQ</sequence>
<dbReference type="GO" id="GO:0003677">
    <property type="term" value="F:DNA binding"/>
    <property type="evidence" value="ECO:0007669"/>
    <property type="project" value="InterPro"/>
</dbReference>
<evidence type="ECO:0000259" key="2">
    <source>
        <dbReference type="PROSITE" id="PS51898"/>
    </source>
</evidence>
<name>A0A2W4QKZ4_9GAMM</name>